<feature type="region of interest" description="Disordered" evidence="7">
    <location>
        <begin position="473"/>
        <end position="496"/>
    </location>
</feature>
<feature type="region of interest" description="Disordered" evidence="7">
    <location>
        <begin position="732"/>
        <end position="760"/>
    </location>
</feature>
<feature type="domain" description="NFACT protein C-terminal" evidence="9">
    <location>
        <begin position="1008"/>
        <end position="1088"/>
    </location>
</feature>
<dbReference type="GO" id="GO:1990116">
    <property type="term" value="P:ribosome-associated ubiquitin-dependent protein catabolic process"/>
    <property type="evidence" value="ECO:0007669"/>
    <property type="project" value="TreeGrafter"/>
</dbReference>
<reference evidence="10" key="1">
    <citation type="submission" date="2016-09" db="EMBL/GenBank/DDBJ databases">
        <authorList>
            <person name="Hebert L."/>
            <person name="Moumen B."/>
        </authorList>
    </citation>
    <scope>NUCLEOTIDE SEQUENCE [LARGE SCALE GENOMIC DNA]</scope>
    <source>
        <strain evidence="10">OVI</strain>
    </source>
</reference>
<feature type="domain" description="NFACT RNA-binding" evidence="8">
    <location>
        <begin position="572"/>
        <end position="703"/>
    </location>
</feature>
<dbReference type="GO" id="GO:0005634">
    <property type="term" value="C:nucleus"/>
    <property type="evidence" value="ECO:0007669"/>
    <property type="project" value="UniProtKB-SubCell"/>
</dbReference>
<evidence type="ECO:0000256" key="7">
    <source>
        <dbReference type="SAM" id="MobiDB-lite"/>
    </source>
</evidence>
<dbReference type="RefSeq" id="XP_067077133.1">
    <property type="nucleotide sequence ID" value="XM_067221032.1"/>
</dbReference>
<keyword evidence="4" id="KW-0963">Cytoplasm</keyword>
<comment type="subcellular location">
    <subcellularLocation>
        <location evidence="2">Cytoplasm</location>
    </subcellularLocation>
    <subcellularLocation>
        <location evidence="1">Nucleus</location>
    </subcellularLocation>
</comment>
<protein>
    <submittedName>
        <fullName evidence="10">Translation-associated element 2, putative</fullName>
    </submittedName>
</protein>
<dbReference type="PANTHER" id="PTHR15239:SF6">
    <property type="entry name" value="RIBOSOME QUALITY CONTROL COMPLEX SUBUNIT NEMF"/>
    <property type="match status" value="1"/>
</dbReference>
<comment type="similarity">
    <text evidence="3">Belongs to the NEMF family.</text>
</comment>
<dbReference type="Proteomes" id="UP000195570">
    <property type="component" value="Unassembled WGS sequence"/>
</dbReference>
<dbReference type="EMBL" id="CZPT02000335">
    <property type="protein sequence ID" value="SCU65550.1"/>
    <property type="molecule type" value="Genomic_DNA"/>
</dbReference>
<sequence>MVKQRMTALDVRASVEEMRTELQGLRLTNVYDIPPRTFLFKFGNSEKKRTLLLENGVRLHLTQLVREKPKVPTQFTLRLRKHVRAWRLDSVTQLQHDRTVDFRFGVAEGASYHIIVELFSKGNIVLTDHEYRIMLLLRAHKDDGVNMFVRELYPVTKSFEQQQEEECQQLTEGAQRVEALRREWGAVFTRHAEYETTRSTLSATHHFGPSLADHILTVTGVKSVKKANMTCSGDEMFEKLLPGMLEAWRFAFSPLPTGGYLISKTAATKGRGTQERGKAPPHVDAGVGTTADGGEAGSGVEKQPRPHLQGVQYEDFSPVLLAQYRGDAVSASYLPSFGSVCDAFFLYTEKEKIEQHNDRATTCVLSKKEKFERDHNRRIAALERSEEENTRKGELIIQNAEKIDEAIGLINGALAAGIQWEALRRLLKQRHAEGHPVAYMVHELFLDRNSISVLVEENDEDVECYEDEESKVKVGGKGENHRYGGNSGEKKDRVEGCSRTPSVIEVDLRKTAYANAASYFTQKKANRAKLEKTIAATAKAAAGAEKKGERLAAKKQTKKAIATERHRCWWEKFNWFRTSCGDLVLQGHDTQSTELLVRRIMRLGDVFVHSDVEGGLPCILRAAGSAWDASTAFGEGESEENSIQVGESTKGWLIHMISLDEAAAWCVCRSSAWESKFSVGAWWVHASQIVGGTAAGCYLLSGEKNYLRPRPLMLGCGLLFRISSRAIDPREREELPNYVPDGPRQPHGVSHHSSEGDKNMALGRDDNCFLERDAATALRPLPQLQANRRHRQNTHQQQHSTACSVVTKGSQPLAENAASPSVAAAPARGTGVCGVKGAAAVQTKAQQLTKHQRKKLKKIQQKYKDQDDEDRLTGALLNGNQLSKVQLELLASERAKQTNEIVRTSPAGSSSAAGEAGERCGGEAWGEECVGEVRGRAPAKGGDAGHLLAASPSCGSDGPADNERTPREDNEPSTGEPQPRSRAIDSTAASLEATRAANDAEFNREWIHFTAKPQPGDCVEYAVAVCAPMGSVISYKYRAELSCGNAKKGQVALSLIEHFTAMALNVDNASEVHALRSLEMNDVIGQLRGNLKRISTGLRK</sequence>
<name>A0A1G4I1S6_TRYEQ</name>
<dbReference type="GO" id="GO:1990112">
    <property type="term" value="C:RQC complex"/>
    <property type="evidence" value="ECO:0007669"/>
    <property type="project" value="TreeGrafter"/>
</dbReference>
<evidence type="ECO:0000313" key="11">
    <source>
        <dbReference type="Proteomes" id="UP000195570"/>
    </source>
</evidence>
<evidence type="ECO:0000256" key="6">
    <source>
        <dbReference type="ARBA" id="ARBA00023242"/>
    </source>
</evidence>
<comment type="caution">
    <text evidence="10">The sequence shown here is derived from an EMBL/GenBank/DDBJ whole genome shotgun (WGS) entry which is preliminary data.</text>
</comment>
<dbReference type="InterPro" id="IPR051608">
    <property type="entry name" value="RQC_Subunit_NEMF"/>
</dbReference>
<dbReference type="GO" id="GO:0072344">
    <property type="term" value="P:rescue of stalled ribosome"/>
    <property type="evidence" value="ECO:0007669"/>
    <property type="project" value="TreeGrafter"/>
</dbReference>
<organism evidence="10 11">
    <name type="scientific">Trypanosoma equiperdum</name>
    <dbReference type="NCBI Taxonomy" id="5694"/>
    <lineage>
        <taxon>Eukaryota</taxon>
        <taxon>Discoba</taxon>
        <taxon>Euglenozoa</taxon>
        <taxon>Kinetoplastea</taxon>
        <taxon>Metakinetoplastina</taxon>
        <taxon>Trypanosomatida</taxon>
        <taxon>Trypanosomatidae</taxon>
        <taxon>Trypanosoma</taxon>
    </lineage>
</organism>
<dbReference type="VEuPathDB" id="TriTrypDB:TEOVI_000732500"/>
<evidence type="ECO:0000256" key="3">
    <source>
        <dbReference type="ARBA" id="ARBA00008318"/>
    </source>
</evidence>
<evidence type="ECO:0000256" key="2">
    <source>
        <dbReference type="ARBA" id="ARBA00004496"/>
    </source>
</evidence>
<dbReference type="Pfam" id="PF11923">
    <property type="entry name" value="NFACT-C"/>
    <property type="match status" value="1"/>
</dbReference>
<evidence type="ECO:0000256" key="1">
    <source>
        <dbReference type="ARBA" id="ARBA00004123"/>
    </source>
</evidence>
<dbReference type="InterPro" id="IPR021846">
    <property type="entry name" value="NFACT-C"/>
</dbReference>
<dbReference type="Pfam" id="PF05833">
    <property type="entry name" value="NFACT_N"/>
    <property type="match status" value="1"/>
</dbReference>
<dbReference type="AlphaFoldDB" id="A0A1G4I1S6"/>
<feature type="region of interest" description="Disordered" evidence="7">
    <location>
        <begin position="936"/>
        <end position="983"/>
    </location>
</feature>
<dbReference type="Pfam" id="PF05670">
    <property type="entry name" value="NFACT-R_1"/>
    <property type="match status" value="1"/>
</dbReference>
<evidence type="ECO:0000259" key="9">
    <source>
        <dbReference type="Pfam" id="PF11923"/>
    </source>
</evidence>
<dbReference type="InterPro" id="IPR008532">
    <property type="entry name" value="NFACT_RNA-bd"/>
</dbReference>
<dbReference type="GO" id="GO:0000049">
    <property type="term" value="F:tRNA binding"/>
    <property type="evidence" value="ECO:0007669"/>
    <property type="project" value="TreeGrafter"/>
</dbReference>
<evidence type="ECO:0000256" key="5">
    <source>
        <dbReference type="ARBA" id="ARBA00023054"/>
    </source>
</evidence>
<evidence type="ECO:0000256" key="4">
    <source>
        <dbReference type="ARBA" id="ARBA00022490"/>
    </source>
</evidence>
<dbReference type="PANTHER" id="PTHR15239">
    <property type="entry name" value="NUCLEAR EXPORT MEDIATOR FACTOR NEMF"/>
    <property type="match status" value="1"/>
</dbReference>
<keyword evidence="5" id="KW-0175">Coiled coil</keyword>
<dbReference type="GO" id="GO:0005737">
    <property type="term" value="C:cytoplasm"/>
    <property type="evidence" value="ECO:0007669"/>
    <property type="project" value="UniProtKB-SubCell"/>
</dbReference>
<proteinExistence type="inferred from homology"/>
<dbReference type="FunFam" id="2.30.310.10:FF:000001">
    <property type="entry name" value="Nuclear export mediator factor Nemf"/>
    <property type="match status" value="1"/>
</dbReference>
<dbReference type="GeneID" id="92381259"/>
<feature type="compositionally biased region" description="Basic and acidic residues" evidence="7">
    <location>
        <begin position="961"/>
        <end position="970"/>
    </location>
</feature>
<dbReference type="Gene3D" id="2.30.310.10">
    <property type="entry name" value="ibrinogen binding protein from staphylococcus aureus domain"/>
    <property type="match status" value="1"/>
</dbReference>
<dbReference type="GO" id="GO:0043023">
    <property type="term" value="F:ribosomal large subunit binding"/>
    <property type="evidence" value="ECO:0007669"/>
    <property type="project" value="TreeGrafter"/>
</dbReference>
<evidence type="ECO:0000313" key="10">
    <source>
        <dbReference type="EMBL" id="SCU65550.1"/>
    </source>
</evidence>
<gene>
    <name evidence="10" type="ORF">TEOVI_000732500</name>
</gene>
<accession>A0A1G4I1S6</accession>
<keyword evidence="6" id="KW-0539">Nucleus</keyword>
<feature type="region of interest" description="Disordered" evidence="7">
    <location>
        <begin position="269"/>
        <end position="307"/>
    </location>
</feature>
<evidence type="ECO:0000259" key="8">
    <source>
        <dbReference type="Pfam" id="PF05670"/>
    </source>
</evidence>
<keyword evidence="11" id="KW-1185">Reference proteome</keyword>
<feature type="region of interest" description="Disordered" evidence="7">
    <location>
        <begin position="897"/>
        <end position="920"/>
    </location>
</feature>